<dbReference type="AlphaFoldDB" id="A0A5B0QFC7"/>
<accession>A0A5B0QFC7</accession>
<dbReference type="SUPFAM" id="SSF49777">
    <property type="entry name" value="PEBP-like"/>
    <property type="match status" value="1"/>
</dbReference>
<reference evidence="2 3" key="1">
    <citation type="submission" date="2019-05" db="EMBL/GenBank/DDBJ databases">
        <title>Emergence of the Ug99 lineage of the wheat stem rust pathogen through somatic hybridization.</title>
        <authorList>
            <person name="Li F."/>
            <person name="Upadhyaya N.M."/>
            <person name="Sperschneider J."/>
            <person name="Matny O."/>
            <person name="Nguyen-Phuc H."/>
            <person name="Mago R."/>
            <person name="Raley C."/>
            <person name="Miller M.E."/>
            <person name="Silverstein K.A.T."/>
            <person name="Henningsen E."/>
            <person name="Hirsch C.D."/>
            <person name="Visser B."/>
            <person name="Pretorius Z.A."/>
            <person name="Steffenson B.J."/>
            <person name="Schwessinger B."/>
            <person name="Dodds P.N."/>
            <person name="Figueroa M."/>
        </authorList>
    </citation>
    <scope>NUCLEOTIDE SEQUENCE [LARGE SCALE GENOMIC DNA]</scope>
    <source>
        <strain evidence="2">21-0</strain>
    </source>
</reference>
<dbReference type="Gene3D" id="3.90.280.10">
    <property type="entry name" value="PEBP-like"/>
    <property type="match status" value="1"/>
</dbReference>
<feature type="chain" id="PRO_5022875192" description="PEBP-like protein" evidence="1">
    <location>
        <begin position="20"/>
        <end position="238"/>
    </location>
</feature>
<evidence type="ECO:0000256" key="1">
    <source>
        <dbReference type="SAM" id="SignalP"/>
    </source>
</evidence>
<dbReference type="PANTHER" id="PTHR11362">
    <property type="entry name" value="PHOSPHATIDYLETHANOLAMINE-BINDING PROTEIN"/>
    <property type="match status" value="1"/>
</dbReference>
<dbReference type="InterPro" id="IPR035810">
    <property type="entry name" value="PEBP_euk"/>
</dbReference>
<dbReference type="OrthoDB" id="2506647at2759"/>
<keyword evidence="3" id="KW-1185">Reference proteome</keyword>
<evidence type="ECO:0000313" key="2">
    <source>
        <dbReference type="EMBL" id="KAA1111855.1"/>
    </source>
</evidence>
<gene>
    <name evidence="2" type="ORF">PGT21_013919</name>
</gene>
<sequence>MQWIHSITLCSLLFQFIAAQSPGPGPPAQPTQTDLSEVKQAFIREGIVPDVLTDFDPQLMMTVVYPPGSTPTDIIVQPGQRIPEKLAGLPPRVLLSVPQSGHFMNLTHATPDSAFTFFILDPDAPSRRTPSAREYLHMMATDVRLIPLGRETPWRYELDISGGRVAVPYMSPQPPPGTGPHRYVFLLCPGIIPSIAPLQGPNASRADFKAQKFIAQSAGLHPPIAGTFVQIQHTDNDP</sequence>
<name>A0A5B0QFC7_PUCGR</name>
<proteinExistence type="predicted"/>
<keyword evidence="1" id="KW-0732">Signal</keyword>
<dbReference type="Proteomes" id="UP000324748">
    <property type="component" value="Unassembled WGS sequence"/>
</dbReference>
<dbReference type="EMBL" id="VSWC01000016">
    <property type="protein sequence ID" value="KAA1111855.1"/>
    <property type="molecule type" value="Genomic_DNA"/>
</dbReference>
<dbReference type="InterPro" id="IPR036610">
    <property type="entry name" value="PEBP-like_sf"/>
</dbReference>
<evidence type="ECO:0000313" key="3">
    <source>
        <dbReference type="Proteomes" id="UP000324748"/>
    </source>
</evidence>
<dbReference type="InterPro" id="IPR008914">
    <property type="entry name" value="PEBP"/>
</dbReference>
<dbReference type="Pfam" id="PF01161">
    <property type="entry name" value="PBP"/>
    <property type="match status" value="1"/>
</dbReference>
<organism evidence="2 3">
    <name type="scientific">Puccinia graminis f. sp. tritici</name>
    <dbReference type="NCBI Taxonomy" id="56615"/>
    <lineage>
        <taxon>Eukaryota</taxon>
        <taxon>Fungi</taxon>
        <taxon>Dikarya</taxon>
        <taxon>Basidiomycota</taxon>
        <taxon>Pucciniomycotina</taxon>
        <taxon>Pucciniomycetes</taxon>
        <taxon>Pucciniales</taxon>
        <taxon>Pucciniaceae</taxon>
        <taxon>Puccinia</taxon>
    </lineage>
</organism>
<comment type="caution">
    <text evidence="2">The sequence shown here is derived from an EMBL/GenBank/DDBJ whole genome shotgun (WGS) entry which is preliminary data.</text>
</comment>
<dbReference type="CDD" id="cd00866">
    <property type="entry name" value="PEBP_euk"/>
    <property type="match status" value="1"/>
</dbReference>
<protein>
    <recommendedName>
        <fullName evidence="4">PEBP-like protein</fullName>
    </recommendedName>
</protein>
<evidence type="ECO:0008006" key="4">
    <source>
        <dbReference type="Google" id="ProtNLM"/>
    </source>
</evidence>
<dbReference type="PANTHER" id="PTHR11362:SF82">
    <property type="entry name" value="PHOSPHATIDYLETHANOLAMINE-BINDING PROTEIN 4"/>
    <property type="match status" value="1"/>
</dbReference>
<feature type="signal peptide" evidence="1">
    <location>
        <begin position="1"/>
        <end position="19"/>
    </location>
</feature>